<name>A0A520M5L4_9GAMM</name>
<dbReference type="Gene3D" id="3.40.50.300">
    <property type="entry name" value="P-loop containing nucleotide triphosphate hydrolases"/>
    <property type="match status" value="1"/>
</dbReference>
<dbReference type="EMBL" id="SHBM01000044">
    <property type="protein sequence ID" value="RZO16517.1"/>
    <property type="molecule type" value="Genomic_DNA"/>
</dbReference>
<evidence type="ECO:0000256" key="1">
    <source>
        <dbReference type="ARBA" id="ARBA00004496"/>
    </source>
</evidence>
<dbReference type="InterPro" id="IPR027417">
    <property type="entry name" value="P-loop_NTPase"/>
</dbReference>
<evidence type="ECO:0000256" key="10">
    <source>
        <dbReference type="ARBA" id="ARBA00032441"/>
    </source>
</evidence>
<dbReference type="GO" id="GO:0002949">
    <property type="term" value="P:tRNA threonylcarbamoyladenosine modification"/>
    <property type="evidence" value="ECO:0007669"/>
    <property type="project" value="InterPro"/>
</dbReference>
<dbReference type="GO" id="GO:0005524">
    <property type="term" value="F:ATP binding"/>
    <property type="evidence" value="ECO:0007669"/>
    <property type="project" value="UniProtKB-KW"/>
</dbReference>
<evidence type="ECO:0000256" key="8">
    <source>
        <dbReference type="ARBA" id="ARBA00022840"/>
    </source>
</evidence>
<sequence>MQNHILHGENETLEFGKVISNLIQESLEPHFEFHLQGELGAGKTTLVRGILRSLGWEGSVKSPTYTICEEYEFNEYLILHIDLYRTETYEDIEMLDLGRRFDGKKIIFIEWPENLKKDRDFDLKIEMLHAENSRKIVLIGDTILLNSLKANK</sequence>
<dbReference type="AlphaFoldDB" id="A0A520M5L4"/>
<comment type="similarity">
    <text evidence="2">Belongs to the TsaE family.</text>
</comment>
<dbReference type="SUPFAM" id="SSF52540">
    <property type="entry name" value="P-loop containing nucleoside triphosphate hydrolases"/>
    <property type="match status" value="1"/>
</dbReference>
<evidence type="ECO:0000256" key="6">
    <source>
        <dbReference type="ARBA" id="ARBA00022723"/>
    </source>
</evidence>
<organism evidence="11 12">
    <name type="scientific">SAR86 cluster bacterium</name>
    <dbReference type="NCBI Taxonomy" id="2030880"/>
    <lineage>
        <taxon>Bacteria</taxon>
        <taxon>Pseudomonadati</taxon>
        <taxon>Pseudomonadota</taxon>
        <taxon>Gammaproteobacteria</taxon>
        <taxon>SAR86 cluster</taxon>
    </lineage>
</organism>
<dbReference type="NCBIfam" id="TIGR00150">
    <property type="entry name" value="T6A_YjeE"/>
    <property type="match status" value="1"/>
</dbReference>
<dbReference type="InterPro" id="IPR003442">
    <property type="entry name" value="T6A_TsaE"/>
</dbReference>
<dbReference type="PANTHER" id="PTHR33540:SF2">
    <property type="entry name" value="TRNA THREONYLCARBAMOYLADENOSINE BIOSYNTHESIS PROTEIN TSAE"/>
    <property type="match status" value="1"/>
</dbReference>
<evidence type="ECO:0000256" key="3">
    <source>
        <dbReference type="ARBA" id="ARBA00019010"/>
    </source>
</evidence>
<gene>
    <name evidence="11" type="primary">tsaE</name>
    <name evidence="11" type="ORF">EVB00_02885</name>
</gene>
<keyword evidence="7" id="KW-0547">Nucleotide-binding</keyword>
<keyword evidence="6" id="KW-0479">Metal-binding</keyword>
<evidence type="ECO:0000256" key="7">
    <source>
        <dbReference type="ARBA" id="ARBA00022741"/>
    </source>
</evidence>
<dbReference type="PANTHER" id="PTHR33540">
    <property type="entry name" value="TRNA THREONYLCARBAMOYLADENOSINE BIOSYNTHESIS PROTEIN TSAE"/>
    <property type="match status" value="1"/>
</dbReference>
<keyword evidence="8" id="KW-0067">ATP-binding</keyword>
<evidence type="ECO:0000313" key="12">
    <source>
        <dbReference type="Proteomes" id="UP000318359"/>
    </source>
</evidence>
<evidence type="ECO:0000256" key="9">
    <source>
        <dbReference type="ARBA" id="ARBA00022842"/>
    </source>
</evidence>
<dbReference type="GO" id="GO:0046872">
    <property type="term" value="F:metal ion binding"/>
    <property type="evidence" value="ECO:0007669"/>
    <property type="project" value="UniProtKB-KW"/>
</dbReference>
<dbReference type="Proteomes" id="UP000318359">
    <property type="component" value="Unassembled WGS sequence"/>
</dbReference>
<evidence type="ECO:0000313" key="11">
    <source>
        <dbReference type="EMBL" id="RZO16517.1"/>
    </source>
</evidence>
<accession>A0A520M5L4</accession>
<comment type="caution">
    <text evidence="11">The sequence shown here is derived from an EMBL/GenBank/DDBJ whole genome shotgun (WGS) entry which is preliminary data.</text>
</comment>
<dbReference type="GO" id="GO:0005737">
    <property type="term" value="C:cytoplasm"/>
    <property type="evidence" value="ECO:0007669"/>
    <property type="project" value="UniProtKB-SubCell"/>
</dbReference>
<keyword evidence="11" id="KW-0808">Transferase</keyword>
<dbReference type="GO" id="GO:0016740">
    <property type="term" value="F:transferase activity"/>
    <property type="evidence" value="ECO:0007669"/>
    <property type="project" value="UniProtKB-KW"/>
</dbReference>
<evidence type="ECO:0000256" key="2">
    <source>
        <dbReference type="ARBA" id="ARBA00007599"/>
    </source>
</evidence>
<evidence type="ECO:0000256" key="4">
    <source>
        <dbReference type="ARBA" id="ARBA00022490"/>
    </source>
</evidence>
<keyword evidence="9" id="KW-0460">Magnesium</keyword>
<protein>
    <recommendedName>
        <fullName evidence="3">tRNA threonylcarbamoyladenosine biosynthesis protein TsaE</fullName>
    </recommendedName>
    <alternativeName>
        <fullName evidence="10">t(6)A37 threonylcarbamoyladenosine biosynthesis protein TsaE</fullName>
    </alternativeName>
</protein>
<keyword evidence="5" id="KW-0819">tRNA processing</keyword>
<dbReference type="Pfam" id="PF02367">
    <property type="entry name" value="TsaE"/>
    <property type="match status" value="1"/>
</dbReference>
<reference evidence="11 12" key="1">
    <citation type="submission" date="2019-02" db="EMBL/GenBank/DDBJ databases">
        <title>Prokaryotic population dynamics and viral predation in marine succession experiment using metagenomics: the confinement effect.</title>
        <authorList>
            <person name="Haro-Moreno J.M."/>
            <person name="Rodriguez-Valera F."/>
            <person name="Lopez-Perez M."/>
        </authorList>
    </citation>
    <scope>NUCLEOTIDE SEQUENCE [LARGE SCALE GENOMIC DNA]</scope>
    <source>
        <strain evidence="11">MED-G167</strain>
    </source>
</reference>
<proteinExistence type="inferred from homology"/>
<comment type="subcellular location">
    <subcellularLocation>
        <location evidence="1">Cytoplasm</location>
    </subcellularLocation>
</comment>
<keyword evidence="4" id="KW-0963">Cytoplasm</keyword>
<evidence type="ECO:0000256" key="5">
    <source>
        <dbReference type="ARBA" id="ARBA00022694"/>
    </source>
</evidence>